<feature type="transmembrane region" description="Helical" evidence="7">
    <location>
        <begin position="299"/>
        <end position="320"/>
    </location>
</feature>
<dbReference type="Pfam" id="PF00528">
    <property type="entry name" value="BPD_transp_1"/>
    <property type="match status" value="1"/>
</dbReference>
<evidence type="ECO:0000256" key="7">
    <source>
        <dbReference type="RuleBase" id="RU363032"/>
    </source>
</evidence>
<keyword evidence="5 7" id="KW-1133">Transmembrane helix</keyword>
<name>A0ABQ4NNZ0_9RHOB</name>
<evidence type="ECO:0000259" key="8">
    <source>
        <dbReference type="PROSITE" id="PS50928"/>
    </source>
</evidence>
<comment type="subcellular location">
    <subcellularLocation>
        <location evidence="1 7">Cell membrane</location>
        <topology evidence="1 7">Multi-pass membrane protein</topology>
    </subcellularLocation>
</comment>
<evidence type="ECO:0000256" key="5">
    <source>
        <dbReference type="ARBA" id="ARBA00022989"/>
    </source>
</evidence>
<evidence type="ECO:0000256" key="3">
    <source>
        <dbReference type="ARBA" id="ARBA00022475"/>
    </source>
</evidence>
<reference evidence="9 10" key="1">
    <citation type="submission" date="2021-05" db="EMBL/GenBank/DDBJ databases">
        <title>Bacteria Genome sequencing.</title>
        <authorList>
            <person name="Takabe Y."/>
            <person name="Nakajima Y."/>
            <person name="Suzuki S."/>
            <person name="Shiozaki T."/>
        </authorList>
    </citation>
    <scope>NUCLEOTIDE SEQUENCE [LARGE SCALE GENOMIC DNA]</scope>
    <source>
        <strain evidence="9 10">AI_62</strain>
    </source>
</reference>
<sequence length="392" mass="43487">MVPEFRANSGETFSALHSYARFLTGPTDIGVKLRDSPGFPMQRSRNTSGTEASVKFKTFAMFVGPSVFLMLLFIAFPLVTVLVNSFQVTQPIFTTQEVETCTPGFLQQTCVTEVKTIPVLDDDGNTVTRTEWVGFRSYANVLGGERAIAALSGLDFGALLQIDFWKALRFTLTFTLITLPLVLIVGLAIAVVVNNASRAVKGPVIFVSLLPFIITPVIGALSIRWLFYGDGIVTVWLEALWNTDLSVAANGWAIEFLMMFYRVWHVAPFAFVIFYAGLQTVNQDTLESAVIDGASRWERLRYVVIPHLMPLIVFITLIHLMDAYRAFEEVIGFSSESHRITLQYLTYDYLTPDDAGNRAVSSASASAMLTMIGVVILLAAPLRRTWRDHRGG</sequence>
<keyword evidence="4 7" id="KW-0812">Transmembrane</keyword>
<dbReference type="PANTHER" id="PTHR43005">
    <property type="entry name" value="BLR7065 PROTEIN"/>
    <property type="match status" value="1"/>
</dbReference>
<evidence type="ECO:0000256" key="1">
    <source>
        <dbReference type="ARBA" id="ARBA00004651"/>
    </source>
</evidence>
<feature type="transmembrane region" description="Helical" evidence="7">
    <location>
        <begin position="205"/>
        <end position="227"/>
    </location>
</feature>
<feature type="transmembrane region" description="Helical" evidence="7">
    <location>
        <begin position="170"/>
        <end position="193"/>
    </location>
</feature>
<proteinExistence type="inferred from homology"/>
<dbReference type="PANTHER" id="PTHR43005:SF1">
    <property type="entry name" value="SPERMIDINE_PUTRESCINE TRANSPORT SYSTEM PERMEASE PROTEIN"/>
    <property type="match status" value="1"/>
</dbReference>
<evidence type="ECO:0000256" key="4">
    <source>
        <dbReference type="ARBA" id="ARBA00022692"/>
    </source>
</evidence>
<dbReference type="PROSITE" id="PS50928">
    <property type="entry name" value="ABC_TM1"/>
    <property type="match status" value="1"/>
</dbReference>
<feature type="domain" description="ABC transmembrane type-1" evidence="8">
    <location>
        <begin position="168"/>
        <end position="379"/>
    </location>
</feature>
<feature type="transmembrane region" description="Helical" evidence="7">
    <location>
        <begin position="259"/>
        <end position="278"/>
    </location>
</feature>
<evidence type="ECO:0000256" key="2">
    <source>
        <dbReference type="ARBA" id="ARBA00022448"/>
    </source>
</evidence>
<protein>
    <submittedName>
        <fullName evidence="9">ABC transporter permease</fullName>
    </submittedName>
</protein>
<keyword evidence="6 7" id="KW-0472">Membrane</keyword>
<organism evidence="9 10">
    <name type="scientific">Jannaschia pagri</name>
    <dbReference type="NCBI Taxonomy" id="2829797"/>
    <lineage>
        <taxon>Bacteria</taxon>
        <taxon>Pseudomonadati</taxon>
        <taxon>Pseudomonadota</taxon>
        <taxon>Alphaproteobacteria</taxon>
        <taxon>Rhodobacterales</taxon>
        <taxon>Roseobacteraceae</taxon>
        <taxon>Jannaschia</taxon>
    </lineage>
</organism>
<gene>
    <name evidence="9" type="ORF">JANAI62_27510</name>
</gene>
<comment type="caution">
    <text evidence="9">The sequence shown here is derived from an EMBL/GenBank/DDBJ whole genome shotgun (WGS) entry which is preliminary data.</text>
</comment>
<dbReference type="CDD" id="cd06261">
    <property type="entry name" value="TM_PBP2"/>
    <property type="match status" value="1"/>
</dbReference>
<dbReference type="SUPFAM" id="SSF161098">
    <property type="entry name" value="MetI-like"/>
    <property type="match status" value="1"/>
</dbReference>
<keyword evidence="10" id="KW-1185">Reference proteome</keyword>
<evidence type="ECO:0000256" key="6">
    <source>
        <dbReference type="ARBA" id="ARBA00023136"/>
    </source>
</evidence>
<evidence type="ECO:0000313" key="9">
    <source>
        <dbReference type="EMBL" id="GIT96128.1"/>
    </source>
</evidence>
<dbReference type="Gene3D" id="1.10.3720.10">
    <property type="entry name" value="MetI-like"/>
    <property type="match status" value="1"/>
</dbReference>
<comment type="similarity">
    <text evidence="7">Belongs to the binding-protein-dependent transport system permease family.</text>
</comment>
<dbReference type="InterPro" id="IPR035906">
    <property type="entry name" value="MetI-like_sf"/>
</dbReference>
<feature type="transmembrane region" description="Helical" evidence="7">
    <location>
        <begin position="359"/>
        <end position="380"/>
    </location>
</feature>
<evidence type="ECO:0000313" key="10">
    <source>
        <dbReference type="Proteomes" id="UP000786693"/>
    </source>
</evidence>
<feature type="transmembrane region" description="Helical" evidence="7">
    <location>
        <begin position="59"/>
        <end position="83"/>
    </location>
</feature>
<keyword evidence="2 7" id="KW-0813">Transport</keyword>
<keyword evidence="3" id="KW-1003">Cell membrane</keyword>
<dbReference type="Proteomes" id="UP000786693">
    <property type="component" value="Unassembled WGS sequence"/>
</dbReference>
<dbReference type="EMBL" id="BPFH01000005">
    <property type="protein sequence ID" value="GIT96128.1"/>
    <property type="molecule type" value="Genomic_DNA"/>
</dbReference>
<dbReference type="InterPro" id="IPR000515">
    <property type="entry name" value="MetI-like"/>
</dbReference>
<accession>A0ABQ4NNZ0</accession>